<dbReference type="GO" id="GO:0031931">
    <property type="term" value="C:TORC1 complex"/>
    <property type="evidence" value="ECO:0007669"/>
    <property type="project" value="InterPro"/>
</dbReference>
<accession>A0A7S3AL17</accession>
<evidence type="ECO:0000313" key="2">
    <source>
        <dbReference type="EMBL" id="CAE0106028.1"/>
    </source>
</evidence>
<gene>
    <name evidence="2" type="ORF">HERI1096_LOCUS6686</name>
</gene>
<dbReference type="EMBL" id="HBHX01012016">
    <property type="protein sequence ID" value="CAE0106028.1"/>
    <property type="molecule type" value="Transcribed_RNA"/>
</dbReference>
<evidence type="ECO:0008006" key="3">
    <source>
        <dbReference type="Google" id="ProtNLM"/>
    </source>
</evidence>
<reference evidence="2" key="1">
    <citation type="submission" date="2021-01" db="EMBL/GenBank/DDBJ databases">
        <authorList>
            <person name="Corre E."/>
            <person name="Pelletier E."/>
            <person name="Niang G."/>
            <person name="Scheremetjew M."/>
            <person name="Finn R."/>
            <person name="Kale V."/>
            <person name="Holt S."/>
            <person name="Cochrane G."/>
            <person name="Meng A."/>
            <person name="Brown T."/>
            <person name="Cohen L."/>
        </authorList>
    </citation>
    <scope>NUCLEOTIDE SEQUENCE</scope>
    <source>
        <strain evidence="2">CCMP281</strain>
    </source>
</reference>
<dbReference type="PANTHER" id="PTHR19842:SF0">
    <property type="entry name" value="TARGET OF RAPAMYCIN COMPLEX SUBUNIT LST8"/>
    <property type="match status" value="1"/>
</dbReference>
<dbReference type="SUPFAM" id="SSF50978">
    <property type="entry name" value="WD40 repeat-like"/>
    <property type="match status" value="1"/>
</dbReference>
<dbReference type="PANTHER" id="PTHR19842">
    <property type="entry name" value="G BETA-LIKE PROTEIN GBL"/>
    <property type="match status" value="1"/>
</dbReference>
<name>A0A7S3AL17_9EUKA</name>
<dbReference type="AlphaFoldDB" id="A0A7S3AL17"/>
<dbReference type="GO" id="GO:0031929">
    <property type="term" value="P:TOR signaling"/>
    <property type="evidence" value="ECO:0007669"/>
    <property type="project" value="InterPro"/>
</dbReference>
<dbReference type="InterPro" id="IPR036322">
    <property type="entry name" value="WD40_repeat_dom_sf"/>
</dbReference>
<dbReference type="Pfam" id="PF00400">
    <property type="entry name" value="WD40"/>
    <property type="match status" value="1"/>
</dbReference>
<organism evidence="2">
    <name type="scientific">Haptolina ericina</name>
    <dbReference type="NCBI Taxonomy" id="156174"/>
    <lineage>
        <taxon>Eukaryota</taxon>
        <taxon>Haptista</taxon>
        <taxon>Haptophyta</taxon>
        <taxon>Prymnesiophyceae</taxon>
        <taxon>Prymnesiales</taxon>
        <taxon>Prymnesiaceae</taxon>
        <taxon>Haptolina</taxon>
    </lineage>
</organism>
<comment type="similarity">
    <text evidence="1">Belongs to the WD repeat LST8 family.</text>
</comment>
<dbReference type="InterPro" id="IPR001680">
    <property type="entry name" value="WD40_rpt"/>
</dbReference>
<sequence>MLRTAWWGGMLVATPDQSSVSELDLDQAVLQYLHEGGYQDALTALEQACGQTYDQSKHQPRHLKRISSLWRQGQQFDAAALVDNVRRTWHGPGYAQKQVQSIEGLHSGANLTSVRWVGKRILSGGADKHIYLCAPWGGKGAADRVRYDAGVVALDVHEPSGLAIAGCMDGTVSLLRVHDALVELQRWRLHKKYAHCVRWHPSGKVFASCSFDNCIHIFRREGDADEFVQAKAIDCKSVVESLIWVAAGARLAAAVRGLGEVVIFDSETMIRSAGIPIETDDGSPIEALSLGVSPDERWLSASTDRGRTLILSLETGQQALQLMCGADTEGMSRPLHSWHSSAKYIYATGEDSTGAVYVWDMAAQRLVHALHGHTAVVCSQSVSQLVLSDQSASVRLDSICQIRQHQAASQSADFSQHRRP</sequence>
<dbReference type="PROSITE" id="PS50896">
    <property type="entry name" value="LISH"/>
    <property type="match status" value="1"/>
</dbReference>
<dbReference type="InterPro" id="IPR037588">
    <property type="entry name" value="MLST8"/>
</dbReference>
<dbReference type="GO" id="GO:0031932">
    <property type="term" value="C:TORC2 complex"/>
    <property type="evidence" value="ECO:0007669"/>
    <property type="project" value="InterPro"/>
</dbReference>
<dbReference type="Gene3D" id="2.130.10.10">
    <property type="entry name" value="YVTN repeat-like/Quinoprotein amine dehydrogenase"/>
    <property type="match status" value="1"/>
</dbReference>
<protein>
    <recommendedName>
        <fullName evidence="3">LisH domain-containing protein</fullName>
    </recommendedName>
</protein>
<dbReference type="InterPro" id="IPR015943">
    <property type="entry name" value="WD40/YVTN_repeat-like_dom_sf"/>
</dbReference>
<dbReference type="SMART" id="SM00320">
    <property type="entry name" value="WD40"/>
    <property type="match status" value="4"/>
</dbReference>
<evidence type="ECO:0000256" key="1">
    <source>
        <dbReference type="ARBA" id="ARBA00009890"/>
    </source>
</evidence>
<dbReference type="GO" id="GO:0032956">
    <property type="term" value="P:regulation of actin cytoskeleton organization"/>
    <property type="evidence" value="ECO:0007669"/>
    <property type="project" value="TreeGrafter"/>
</dbReference>
<proteinExistence type="inferred from homology"/>
<dbReference type="InterPro" id="IPR006594">
    <property type="entry name" value="LisH"/>
</dbReference>